<evidence type="ECO:0000256" key="4">
    <source>
        <dbReference type="ARBA" id="ARBA00022679"/>
    </source>
</evidence>
<dbReference type="Pfam" id="PF00072">
    <property type="entry name" value="Response_reg"/>
    <property type="match status" value="1"/>
</dbReference>
<dbReference type="GO" id="GO:0004673">
    <property type="term" value="F:protein histidine kinase activity"/>
    <property type="evidence" value="ECO:0007669"/>
    <property type="project" value="UniProtKB-EC"/>
</dbReference>
<dbReference type="PANTHER" id="PTHR43395:SF10">
    <property type="entry name" value="CHEMOTAXIS PROTEIN CHEA"/>
    <property type="match status" value="1"/>
</dbReference>
<dbReference type="InterPro" id="IPR036641">
    <property type="entry name" value="HPT_dom_sf"/>
</dbReference>
<dbReference type="InterPro" id="IPR001789">
    <property type="entry name" value="Sig_transdc_resp-reg_receiver"/>
</dbReference>
<dbReference type="Pfam" id="PF02518">
    <property type="entry name" value="HATPase_c"/>
    <property type="match status" value="1"/>
</dbReference>
<dbReference type="InterPro" id="IPR036890">
    <property type="entry name" value="HATPase_C_sf"/>
</dbReference>
<dbReference type="InterPro" id="IPR008207">
    <property type="entry name" value="Sig_transdc_His_kin_Hpt_dom"/>
</dbReference>
<dbReference type="PROSITE" id="PS50109">
    <property type="entry name" value="HIS_KIN"/>
    <property type="match status" value="1"/>
</dbReference>
<evidence type="ECO:0000256" key="8">
    <source>
        <dbReference type="PROSITE-ProRule" id="PRU00169"/>
    </source>
</evidence>
<dbReference type="Pfam" id="PF01627">
    <property type="entry name" value="Hpt"/>
    <property type="match status" value="2"/>
</dbReference>
<feature type="domain" description="Response regulatory" evidence="11">
    <location>
        <begin position="802"/>
        <end position="920"/>
    </location>
</feature>
<dbReference type="InterPro" id="IPR003594">
    <property type="entry name" value="HATPase_dom"/>
</dbReference>
<dbReference type="InterPro" id="IPR051315">
    <property type="entry name" value="Bact_Chemotaxis_CheA"/>
</dbReference>
<comment type="caution">
    <text evidence="13">The sequence shown here is derived from an EMBL/GenBank/DDBJ whole genome shotgun (WGS) entry which is preliminary data.</text>
</comment>
<sequence length="933" mass="96084">MDPDLTETFLQDAASVLGALEDATVQLWLEEGRPGALRDLAVLSHRLRGTAALYGHPQTAALAGVLERLLEGRAGFGAEVTSALVGLLETAQLCLAAALTRLRAGQSEGDVGLDFSRRGGAAQLGALLRAYPQSFRPVAPDGEAEAASSGPEASVPFAQTQPDLWAFFAPEARELIETLRGQLAEDQPDLNAMFRAAHTLKGSAAMVGLAPLGQLGHTLEDLLGQVREEALALARAAPLLGAGLVLAERLLDQAEGSSPAAGAGALDGAALDATQLDGAVLDRYAAQVQALLSGQPTGAGVGAGAGAGVGAPDEAAAPLARLTVRLDGEQLGALQQHVARLVTGRARLGTLLTQQRTLAEQLDEAHARIQQTIRDFEERHLNPTLGAAPAAGPQAAGDGGGAPDRAPRFADFSVLELDSYSDLNVLARSLTELSADLSEIRSQGRAHLAQLGDELTGLEKVTRALRGDVSRARLTRLGRATAPLHRWVRERGGLRLHVEGEDLQLDAATVPPLAQALLHLVTNAATHGLEPQDERTALGKPALGAVTVTARAEGGQLTVTVQDDGRGLPLAALRERALAAGHLSAAELAGLSAAQTAQLAFLPGLSTARSLTREAGRGVGMDAVRSAVEALGGEVRLDTRAGAGTTVTLALPLAQQIADVLVARVGGVRVALLVSQVQGLRPLEGDTAAAAGEGDPAAPGAVADLHALWGEVPGPRRSVARLSSAGGPVDVIADEFTQLEEVVLRPAGRLLAPLGYLAGTAVGAGGQALPVLNPSGLLAAARRPAAGAALRAADPAPRAQRRILVVDDSLSVRKHLGRILTRAGFEVLAAADGREALGRLLTGADPVDAVLTDLEMPHANGFEVIEGLRGHGPTAALPIVVMTTRTGEKHQRLALALGADDYFAKPADEGLLLRRLDALLAPAASRARAARPR</sequence>
<dbReference type="Gene3D" id="3.40.50.2300">
    <property type="match status" value="1"/>
</dbReference>
<evidence type="ECO:0000259" key="12">
    <source>
        <dbReference type="PROSITE" id="PS50894"/>
    </source>
</evidence>
<dbReference type="SUPFAM" id="SSF47226">
    <property type="entry name" value="Histidine-containing phosphotransfer domain, HPT domain"/>
    <property type="match status" value="2"/>
</dbReference>
<dbReference type="EMBL" id="JACHFN010000007">
    <property type="protein sequence ID" value="MBB5234781.1"/>
    <property type="molecule type" value="Genomic_DNA"/>
</dbReference>
<dbReference type="Gene3D" id="3.30.565.10">
    <property type="entry name" value="Histidine kinase-like ATPase, C-terminal domain"/>
    <property type="match status" value="1"/>
</dbReference>
<dbReference type="InterPro" id="IPR036061">
    <property type="entry name" value="CheW-like_dom_sf"/>
</dbReference>
<evidence type="ECO:0000256" key="7">
    <source>
        <dbReference type="PROSITE-ProRule" id="PRU00110"/>
    </source>
</evidence>
<name>A0A7W8GGL3_9DEIO</name>
<feature type="domain" description="HPt" evidence="12">
    <location>
        <begin position="1"/>
        <end position="105"/>
    </location>
</feature>
<keyword evidence="6 13" id="KW-0418">Kinase</keyword>
<dbReference type="SMART" id="SM00073">
    <property type="entry name" value="HPT"/>
    <property type="match status" value="2"/>
</dbReference>
<protein>
    <recommendedName>
        <fullName evidence="2">histidine kinase</fullName>
        <ecNumber evidence="2">2.7.13.3</ecNumber>
    </recommendedName>
</protein>
<keyword evidence="14" id="KW-1185">Reference proteome</keyword>
<feature type="domain" description="Histidine kinase" evidence="10">
    <location>
        <begin position="513"/>
        <end position="655"/>
    </location>
</feature>
<keyword evidence="4" id="KW-0808">Transferase</keyword>
<dbReference type="PANTHER" id="PTHR43395">
    <property type="entry name" value="SENSOR HISTIDINE KINASE CHEA"/>
    <property type="match status" value="1"/>
</dbReference>
<dbReference type="InterPro" id="IPR004358">
    <property type="entry name" value="Sig_transdc_His_kin-like_C"/>
</dbReference>
<gene>
    <name evidence="13" type="ORF">HNQ09_002224</name>
</gene>
<evidence type="ECO:0000313" key="14">
    <source>
        <dbReference type="Proteomes" id="UP000525389"/>
    </source>
</evidence>
<accession>A0A7W8GGL3</accession>
<dbReference type="GO" id="GO:0000160">
    <property type="term" value="P:phosphorelay signal transduction system"/>
    <property type="evidence" value="ECO:0007669"/>
    <property type="project" value="InterPro"/>
</dbReference>
<dbReference type="InterPro" id="IPR005467">
    <property type="entry name" value="His_kinase_dom"/>
</dbReference>
<feature type="compositionally biased region" description="Low complexity" evidence="9">
    <location>
        <begin position="386"/>
        <end position="396"/>
    </location>
</feature>
<keyword evidence="5" id="KW-0547">Nucleotide-binding</keyword>
<dbReference type="SUPFAM" id="SSF52172">
    <property type="entry name" value="CheY-like"/>
    <property type="match status" value="1"/>
</dbReference>
<evidence type="ECO:0000313" key="13">
    <source>
        <dbReference type="EMBL" id="MBB5234781.1"/>
    </source>
</evidence>
<dbReference type="Proteomes" id="UP000525389">
    <property type="component" value="Unassembled WGS sequence"/>
</dbReference>
<evidence type="ECO:0000259" key="10">
    <source>
        <dbReference type="PROSITE" id="PS50109"/>
    </source>
</evidence>
<dbReference type="SMART" id="SM00387">
    <property type="entry name" value="HATPase_c"/>
    <property type="match status" value="1"/>
</dbReference>
<evidence type="ECO:0000256" key="5">
    <source>
        <dbReference type="ARBA" id="ARBA00022741"/>
    </source>
</evidence>
<dbReference type="SUPFAM" id="SSF55874">
    <property type="entry name" value="ATPase domain of HSP90 chaperone/DNA topoisomerase II/histidine kinase"/>
    <property type="match status" value="1"/>
</dbReference>
<evidence type="ECO:0000259" key="11">
    <source>
        <dbReference type="PROSITE" id="PS50110"/>
    </source>
</evidence>
<dbReference type="GO" id="GO:0006935">
    <property type="term" value="P:chemotaxis"/>
    <property type="evidence" value="ECO:0007669"/>
    <property type="project" value="InterPro"/>
</dbReference>
<dbReference type="Gene3D" id="1.20.120.160">
    <property type="entry name" value="HPT domain"/>
    <property type="match status" value="2"/>
</dbReference>
<organism evidence="13 14">
    <name type="scientific">Deinococcus budaensis</name>
    <dbReference type="NCBI Taxonomy" id="1665626"/>
    <lineage>
        <taxon>Bacteria</taxon>
        <taxon>Thermotogati</taxon>
        <taxon>Deinococcota</taxon>
        <taxon>Deinococci</taxon>
        <taxon>Deinococcales</taxon>
        <taxon>Deinococcaceae</taxon>
        <taxon>Deinococcus</taxon>
    </lineage>
</organism>
<keyword evidence="3 8" id="KW-0597">Phosphoprotein</keyword>
<feature type="modified residue" description="4-aspartylphosphate" evidence="8">
    <location>
        <position position="853"/>
    </location>
</feature>
<evidence type="ECO:0000256" key="2">
    <source>
        <dbReference type="ARBA" id="ARBA00012438"/>
    </source>
</evidence>
<dbReference type="InterPro" id="IPR011006">
    <property type="entry name" value="CheY-like_superfamily"/>
</dbReference>
<dbReference type="RefSeq" id="WP_184029057.1">
    <property type="nucleotide sequence ID" value="NZ_JACHFN010000007.1"/>
</dbReference>
<dbReference type="PROSITE" id="PS50110">
    <property type="entry name" value="RESPONSE_REGULATORY"/>
    <property type="match status" value="1"/>
</dbReference>
<dbReference type="EC" id="2.7.13.3" evidence="2"/>
<feature type="domain" description="HPt" evidence="12">
    <location>
        <begin position="157"/>
        <end position="257"/>
    </location>
</feature>
<feature type="modified residue" description="Phosphohistidine" evidence="7">
    <location>
        <position position="198"/>
    </location>
</feature>
<evidence type="ECO:0000256" key="3">
    <source>
        <dbReference type="ARBA" id="ARBA00022553"/>
    </source>
</evidence>
<dbReference type="CDD" id="cd00156">
    <property type="entry name" value="REC"/>
    <property type="match status" value="1"/>
</dbReference>
<evidence type="ECO:0000256" key="6">
    <source>
        <dbReference type="ARBA" id="ARBA00022777"/>
    </source>
</evidence>
<dbReference type="FunFam" id="3.30.565.10:FF:000016">
    <property type="entry name" value="Chemotaxis protein CheA, putative"/>
    <property type="match status" value="1"/>
</dbReference>
<comment type="catalytic activity">
    <reaction evidence="1">
        <text>ATP + protein L-histidine = ADP + protein N-phospho-L-histidine.</text>
        <dbReference type="EC" id="2.7.13.3"/>
    </reaction>
</comment>
<feature type="region of interest" description="Disordered" evidence="9">
    <location>
        <begin position="384"/>
        <end position="403"/>
    </location>
</feature>
<dbReference type="SUPFAM" id="SSF50341">
    <property type="entry name" value="CheW-like"/>
    <property type="match status" value="1"/>
</dbReference>
<dbReference type="PRINTS" id="PR00344">
    <property type="entry name" value="BCTRLSENSOR"/>
</dbReference>
<dbReference type="AlphaFoldDB" id="A0A7W8GGL3"/>
<dbReference type="CDD" id="cd00088">
    <property type="entry name" value="HPT"/>
    <property type="match status" value="1"/>
</dbReference>
<evidence type="ECO:0000256" key="9">
    <source>
        <dbReference type="SAM" id="MobiDB-lite"/>
    </source>
</evidence>
<proteinExistence type="predicted"/>
<reference evidence="13 14" key="1">
    <citation type="submission" date="2020-08" db="EMBL/GenBank/DDBJ databases">
        <title>Genomic Encyclopedia of Type Strains, Phase IV (KMG-IV): sequencing the most valuable type-strain genomes for metagenomic binning, comparative biology and taxonomic classification.</title>
        <authorList>
            <person name="Goeker M."/>
        </authorList>
    </citation>
    <scope>NUCLEOTIDE SEQUENCE [LARGE SCALE GENOMIC DNA]</scope>
    <source>
        <strain evidence="13 14">DSM 101791</strain>
    </source>
</reference>
<feature type="modified residue" description="Phosphohistidine" evidence="7">
    <location>
        <position position="45"/>
    </location>
</feature>
<dbReference type="SMART" id="SM00448">
    <property type="entry name" value="REC"/>
    <property type="match status" value="1"/>
</dbReference>
<dbReference type="PROSITE" id="PS50894">
    <property type="entry name" value="HPT"/>
    <property type="match status" value="2"/>
</dbReference>
<evidence type="ECO:0000256" key="1">
    <source>
        <dbReference type="ARBA" id="ARBA00000085"/>
    </source>
</evidence>